<reference evidence="2 3" key="1">
    <citation type="submission" date="2024-06" db="EMBL/GenBank/DDBJ databases">
        <title>The Natural Products Discovery Center: Release of the First 8490 Sequenced Strains for Exploring Actinobacteria Biosynthetic Diversity.</title>
        <authorList>
            <person name="Kalkreuter E."/>
            <person name="Kautsar S.A."/>
            <person name="Yang D."/>
            <person name="Bader C.D."/>
            <person name="Teijaro C.N."/>
            <person name="Fluegel L."/>
            <person name="Davis C.M."/>
            <person name="Simpson J.R."/>
            <person name="Lauterbach L."/>
            <person name="Steele A.D."/>
            <person name="Gui C."/>
            <person name="Meng S."/>
            <person name="Li G."/>
            <person name="Viehrig K."/>
            <person name="Ye F."/>
            <person name="Su P."/>
            <person name="Kiefer A.F."/>
            <person name="Nichols A."/>
            <person name="Cepeda A.J."/>
            <person name="Yan W."/>
            <person name="Fan B."/>
            <person name="Jiang Y."/>
            <person name="Adhikari A."/>
            <person name="Zheng C.-J."/>
            <person name="Schuster L."/>
            <person name="Cowan T.M."/>
            <person name="Smanski M.J."/>
            <person name="Chevrette M.G."/>
            <person name="De Carvalho L.P.S."/>
            <person name="Shen B."/>
        </authorList>
    </citation>
    <scope>NUCLEOTIDE SEQUENCE [LARGE SCALE GENOMIC DNA]</scope>
    <source>
        <strain evidence="2 3">NPDC000634</strain>
    </source>
</reference>
<proteinExistence type="predicted"/>
<evidence type="ECO:0000256" key="1">
    <source>
        <dbReference type="SAM" id="MobiDB-lite"/>
    </source>
</evidence>
<comment type="caution">
    <text evidence="2">The sequence shown here is derived from an EMBL/GenBank/DDBJ whole genome shotgun (WGS) entry which is preliminary data.</text>
</comment>
<keyword evidence="3" id="KW-1185">Reference proteome</keyword>
<protein>
    <recommendedName>
        <fullName evidence="4">Secreted protein</fullName>
    </recommendedName>
</protein>
<dbReference type="Proteomes" id="UP001458415">
    <property type="component" value="Unassembled WGS sequence"/>
</dbReference>
<sequence>MVVIVLLLPVILLLMLFGLDAFENLLFPPSSAPPPGETHQQSMTESPDPEIAIRQLTPSQPRPPEPRPQQGGAIGALEAAPAVEQRGERWANDSAG</sequence>
<feature type="compositionally biased region" description="Basic and acidic residues" evidence="1">
    <location>
        <begin position="85"/>
        <end position="96"/>
    </location>
</feature>
<evidence type="ECO:0000313" key="3">
    <source>
        <dbReference type="Proteomes" id="UP001458415"/>
    </source>
</evidence>
<organism evidence="2 3">
    <name type="scientific">Streptomyces carpinensis</name>
    <dbReference type="NCBI Taxonomy" id="66369"/>
    <lineage>
        <taxon>Bacteria</taxon>
        <taxon>Bacillati</taxon>
        <taxon>Actinomycetota</taxon>
        <taxon>Actinomycetes</taxon>
        <taxon>Kitasatosporales</taxon>
        <taxon>Streptomycetaceae</taxon>
        <taxon>Streptomyces</taxon>
    </lineage>
</organism>
<feature type="region of interest" description="Disordered" evidence="1">
    <location>
        <begin position="27"/>
        <end position="96"/>
    </location>
</feature>
<dbReference type="EMBL" id="JBEPCU010000680">
    <property type="protein sequence ID" value="MER6981053.1"/>
    <property type="molecule type" value="Genomic_DNA"/>
</dbReference>
<evidence type="ECO:0008006" key="4">
    <source>
        <dbReference type="Google" id="ProtNLM"/>
    </source>
</evidence>
<accession>A0ABV1WA18</accession>
<name>A0ABV1WA18_9ACTN</name>
<evidence type="ECO:0000313" key="2">
    <source>
        <dbReference type="EMBL" id="MER6981053.1"/>
    </source>
</evidence>
<gene>
    <name evidence="2" type="ORF">ABT317_29795</name>
</gene>